<dbReference type="RefSeq" id="XP_022651020.1">
    <property type="nucleotide sequence ID" value="XM_022795285.1"/>
</dbReference>
<evidence type="ECO:0000256" key="3">
    <source>
        <dbReference type="ARBA" id="ARBA00022502"/>
    </source>
</evidence>
<dbReference type="EnsemblMetazoa" id="XM_022795285">
    <property type="protein sequence ID" value="XP_022651020"/>
    <property type="gene ID" value="LOC111246160"/>
</dbReference>
<dbReference type="GO" id="GO:0000506">
    <property type="term" value="C:glycosylphosphatidylinositol-N-acetylglucosaminyltransferase (GPI-GnT) complex"/>
    <property type="evidence" value="ECO:0007669"/>
    <property type="project" value="TreeGrafter"/>
</dbReference>
<evidence type="ECO:0000256" key="5">
    <source>
        <dbReference type="ARBA" id="ARBA00022679"/>
    </source>
</evidence>
<name>A0A7M7JTQ7_VARDE</name>
<evidence type="ECO:0000259" key="10">
    <source>
        <dbReference type="Pfam" id="PF08288"/>
    </source>
</evidence>
<keyword evidence="8" id="KW-0812">Transmembrane</keyword>
<comment type="pathway">
    <text evidence="1">Glycolipid biosynthesis; glycosylphosphatidylinositol-anchor biosynthesis.</text>
</comment>
<dbReference type="Pfam" id="PF00534">
    <property type="entry name" value="Glycos_transf_1"/>
    <property type="match status" value="1"/>
</dbReference>
<keyword evidence="5" id="KW-0808">Transferase</keyword>
<dbReference type="Proteomes" id="UP000594260">
    <property type="component" value="Unplaced"/>
</dbReference>
<feature type="domain" description="Glycosyl transferase family 1" evidence="9">
    <location>
        <begin position="245"/>
        <end position="393"/>
    </location>
</feature>
<proteinExistence type="predicted"/>
<evidence type="ECO:0000313" key="12">
    <source>
        <dbReference type="Proteomes" id="UP000594260"/>
    </source>
</evidence>
<protein>
    <recommendedName>
        <fullName evidence="2">phosphatidylinositol N-acetylglucosaminyltransferase</fullName>
        <ecNumber evidence="2">2.4.1.198</ecNumber>
    </recommendedName>
    <alternativeName>
        <fullName evidence="6">GlcNAc-PI synthesis protein</fullName>
    </alternativeName>
</protein>
<dbReference type="GO" id="GO:0017176">
    <property type="term" value="F:phosphatidylinositol N-acetylglucosaminyltransferase activity"/>
    <property type="evidence" value="ECO:0007669"/>
    <property type="project" value="UniProtKB-EC"/>
</dbReference>
<evidence type="ECO:0000256" key="2">
    <source>
        <dbReference type="ARBA" id="ARBA00012420"/>
    </source>
</evidence>
<dbReference type="AlphaFoldDB" id="A0A7M7JTQ7"/>
<evidence type="ECO:0000259" key="9">
    <source>
        <dbReference type="Pfam" id="PF00534"/>
    </source>
</evidence>
<evidence type="ECO:0000256" key="1">
    <source>
        <dbReference type="ARBA" id="ARBA00004687"/>
    </source>
</evidence>
<dbReference type="PANTHER" id="PTHR45871:SF1">
    <property type="entry name" value="PHOSPHATIDYLINOSITOL N-ACETYLGLUCOSAMINYLTRANSFERASE SUBUNIT A"/>
    <property type="match status" value="1"/>
</dbReference>
<dbReference type="Gene3D" id="3.40.50.2000">
    <property type="entry name" value="Glycogen Phosphorylase B"/>
    <property type="match status" value="2"/>
</dbReference>
<dbReference type="Pfam" id="PF08288">
    <property type="entry name" value="PIGA"/>
    <property type="match status" value="1"/>
</dbReference>
<keyword evidence="8" id="KW-0472">Membrane</keyword>
<organism evidence="11 12">
    <name type="scientific">Varroa destructor</name>
    <name type="common">Honeybee mite</name>
    <dbReference type="NCBI Taxonomy" id="109461"/>
    <lineage>
        <taxon>Eukaryota</taxon>
        <taxon>Metazoa</taxon>
        <taxon>Ecdysozoa</taxon>
        <taxon>Arthropoda</taxon>
        <taxon>Chelicerata</taxon>
        <taxon>Arachnida</taxon>
        <taxon>Acari</taxon>
        <taxon>Parasitiformes</taxon>
        <taxon>Mesostigmata</taxon>
        <taxon>Gamasina</taxon>
        <taxon>Dermanyssoidea</taxon>
        <taxon>Varroidae</taxon>
        <taxon>Varroa</taxon>
    </lineage>
</organism>
<feature type="domain" description="PIGA GPI anchor biosynthesis" evidence="10">
    <location>
        <begin position="97"/>
        <end position="187"/>
    </location>
</feature>
<evidence type="ECO:0000313" key="11">
    <source>
        <dbReference type="EnsemblMetazoa" id="XP_022651020"/>
    </source>
</evidence>
<evidence type="ECO:0000256" key="7">
    <source>
        <dbReference type="SAM" id="MobiDB-lite"/>
    </source>
</evidence>
<dbReference type="SUPFAM" id="SSF53756">
    <property type="entry name" value="UDP-Glycosyltransferase/glycogen phosphorylase"/>
    <property type="match status" value="1"/>
</dbReference>
<feature type="transmembrane region" description="Helical" evidence="8">
    <location>
        <begin position="448"/>
        <end position="467"/>
    </location>
</feature>
<keyword evidence="12" id="KW-1185">Reference proteome</keyword>
<dbReference type="PANTHER" id="PTHR45871">
    <property type="entry name" value="N-ACETYLGLUCOSAMINYL-PHOSPHATIDYLINOSITOL BIOSYNTHETIC PROTEIN"/>
    <property type="match status" value="1"/>
</dbReference>
<keyword evidence="4" id="KW-0328">Glycosyltransferase</keyword>
<evidence type="ECO:0000256" key="4">
    <source>
        <dbReference type="ARBA" id="ARBA00022676"/>
    </source>
</evidence>
<feature type="region of interest" description="Disordered" evidence="7">
    <location>
        <begin position="1"/>
        <end position="40"/>
    </location>
</feature>
<accession>A0A7M7JTQ7</accession>
<feature type="compositionally biased region" description="Basic and acidic residues" evidence="7">
    <location>
        <begin position="21"/>
        <end position="31"/>
    </location>
</feature>
<dbReference type="GO" id="GO:0006506">
    <property type="term" value="P:GPI anchor biosynthetic process"/>
    <property type="evidence" value="ECO:0007669"/>
    <property type="project" value="UniProtKB-KW"/>
</dbReference>
<keyword evidence="8" id="KW-1133">Transmembrane helix</keyword>
<dbReference type="EC" id="2.4.1.198" evidence="2"/>
<evidence type="ECO:0000256" key="6">
    <source>
        <dbReference type="ARBA" id="ARBA00032160"/>
    </source>
</evidence>
<keyword evidence="3" id="KW-0337">GPI-anchor biosynthesis</keyword>
<reference evidence="11" key="1">
    <citation type="submission" date="2021-01" db="UniProtKB">
        <authorList>
            <consortium name="EnsemblMetazoa"/>
        </authorList>
    </citation>
    <scope>IDENTIFICATION</scope>
</reference>
<evidence type="ECO:0000256" key="8">
    <source>
        <dbReference type="SAM" id="Phobius"/>
    </source>
</evidence>
<dbReference type="InterPro" id="IPR013234">
    <property type="entry name" value="PIGA_GPI_anchor_biosynthesis"/>
</dbReference>
<dbReference type="GeneID" id="111246160"/>
<sequence>MRTLGPSKILNTVGDGDNSADDLRAGQDRKSRNLNPQNYGGGDCGVKNTATIESSTQYRICLVSDFFHPNTGGVETHIYQLAQCLLQRGHSVIVLTHTYADRIGIRYLTNGLKVIHIPLCVVYCESGLPTLFCPSRLIRNILVRERVQIVHSHGAFSSLALETLVHAACLGNIRSVFTDHSLFGFSDVSAVITNTLLKLCLHVADHVICVSEVGRMNTALRARVSPDRISVIPNAVEFAMFAPPSEPRQSEDTVIIVLCRLMYRKGIDLLAQVIPIICRRHHDVRFFVGGDGPKRILLEEVREHFKLQERVLLRGNLRHNEVRDFLVSGDIFLNTSLTEAFCMAIVEAASCGLQVVSTNVGGIPHVLPPELIWLCTPSVQSLVSGLEQAIHAKRSGTRKVSPNDTNRQVSELYQWSSVGVRTEQIYHNVMSRDKPCIAKAIQSLFCKATLFESLFFSYVLSLLYLMYKLFSWVYPLNEDDFPIIYAPKNRRKKSGHKNNHPQR</sequence>
<dbReference type="InterPro" id="IPR001296">
    <property type="entry name" value="Glyco_trans_1"/>
</dbReference>
<dbReference type="CTD" id="37020"/>
<dbReference type="FunFam" id="3.40.50.2000:FF:000026">
    <property type="entry name" value="Phosphatidylinositol N-acetylglucosaminyltransferase subunit A"/>
    <property type="match status" value="1"/>
</dbReference>